<keyword evidence="1" id="KW-0472">Membrane</keyword>
<dbReference type="AlphaFoldDB" id="A0A8H4SXD2"/>
<evidence type="ECO:0000256" key="1">
    <source>
        <dbReference type="SAM" id="Phobius"/>
    </source>
</evidence>
<keyword evidence="1" id="KW-1133">Transmembrane helix</keyword>
<protein>
    <submittedName>
        <fullName evidence="2">Uncharacterized protein</fullName>
    </submittedName>
</protein>
<gene>
    <name evidence="2" type="ORF">FGADI_10487</name>
</gene>
<dbReference type="Proteomes" id="UP000604273">
    <property type="component" value="Unassembled WGS sequence"/>
</dbReference>
<organism evidence="2 3">
    <name type="scientific">Fusarium gaditjirri</name>
    <dbReference type="NCBI Taxonomy" id="282569"/>
    <lineage>
        <taxon>Eukaryota</taxon>
        <taxon>Fungi</taxon>
        <taxon>Dikarya</taxon>
        <taxon>Ascomycota</taxon>
        <taxon>Pezizomycotina</taxon>
        <taxon>Sordariomycetes</taxon>
        <taxon>Hypocreomycetidae</taxon>
        <taxon>Hypocreales</taxon>
        <taxon>Nectriaceae</taxon>
        <taxon>Fusarium</taxon>
        <taxon>Fusarium nisikadoi species complex</taxon>
    </lineage>
</organism>
<name>A0A8H4SXD2_9HYPO</name>
<comment type="caution">
    <text evidence="2">The sequence shown here is derived from an EMBL/GenBank/DDBJ whole genome shotgun (WGS) entry which is preliminary data.</text>
</comment>
<evidence type="ECO:0000313" key="3">
    <source>
        <dbReference type="Proteomes" id="UP000604273"/>
    </source>
</evidence>
<keyword evidence="1" id="KW-0812">Transmembrane</keyword>
<keyword evidence="3" id="KW-1185">Reference proteome</keyword>
<dbReference type="OrthoDB" id="5006731at2759"/>
<feature type="transmembrane region" description="Helical" evidence="1">
    <location>
        <begin position="12"/>
        <end position="30"/>
    </location>
</feature>
<dbReference type="EMBL" id="JABFAI010000290">
    <property type="protein sequence ID" value="KAF4947337.1"/>
    <property type="molecule type" value="Genomic_DNA"/>
</dbReference>
<sequence>MTVTIEIEPIGAQVVVPVIAITIALVWTVMKCFGFGQRKLADPICTSFTDSLPALGDTPFSAIELADRRKQDEMKKQIADLEHARQLAFVEVCRLYARRKDIDQKIHDLKETMKKAEMPRDIGRVAETKKRIRHLFKEQEDCFIMVDDVCHRMYVMLMRRLNLRRKIDRIDMQMECDRLRDLLYPHVPIDLFEEVKQEVKKE</sequence>
<reference evidence="2" key="1">
    <citation type="journal article" date="2020" name="BMC Genomics">
        <title>Correction to: Identification and distribution of gene clusters required for synthesis of sphingolipid metabolism inhibitors in diverse species of the filamentous fungus Fusarium.</title>
        <authorList>
            <person name="Kim H.S."/>
            <person name="Lohmar J.M."/>
            <person name="Busman M."/>
            <person name="Brown D.W."/>
            <person name="Naumann T.A."/>
            <person name="Divon H.H."/>
            <person name="Lysoe E."/>
            <person name="Uhlig S."/>
            <person name="Proctor R.H."/>
        </authorList>
    </citation>
    <scope>NUCLEOTIDE SEQUENCE</scope>
    <source>
        <strain evidence="2">NRRL 45417</strain>
    </source>
</reference>
<proteinExistence type="predicted"/>
<accession>A0A8H4SXD2</accession>
<evidence type="ECO:0000313" key="2">
    <source>
        <dbReference type="EMBL" id="KAF4947337.1"/>
    </source>
</evidence>
<reference evidence="2" key="2">
    <citation type="submission" date="2020-05" db="EMBL/GenBank/DDBJ databases">
        <authorList>
            <person name="Kim H.-S."/>
            <person name="Proctor R.H."/>
            <person name="Brown D.W."/>
        </authorList>
    </citation>
    <scope>NUCLEOTIDE SEQUENCE</scope>
    <source>
        <strain evidence="2">NRRL 45417</strain>
    </source>
</reference>